<keyword evidence="6 7" id="KW-0998">Cell outer membrane</keyword>
<evidence type="ECO:0000256" key="7">
    <source>
        <dbReference type="PROSITE-ProRule" id="PRU01360"/>
    </source>
</evidence>
<accession>A0AAE3SPW4</accession>
<dbReference type="Pfam" id="PF13715">
    <property type="entry name" value="CarbopepD_reg_2"/>
    <property type="match status" value="1"/>
</dbReference>
<dbReference type="Pfam" id="PF07715">
    <property type="entry name" value="Plug"/>
    <property type="match status" value="1"/>
</dbReference>
<gene>
    <name evidence="10" type="ORF">OO016_13615</name>
</gene>
<keyword evidence="8" id="KW-0732">Signal</keyword>
<keyword evidence="11" id="KW-1185">Reference proteome</keyword>
<keyword evidence="2 7" id="KW-0813">Transport</keyword>
<dbReference type="SUPFAM" id="SSF49464">
    <property type="entry name" value="Carboxypeptidase regulatory domain-like"/>
    <property type="match status" value="1"/>
</dbReference>
<sequence length="862" mass="97158">MLKTKLNRIFLCLLFLLVLLQKAPAQEKESSLSLIAYIEELENRFQVKFSFADEDLSGIEIIRPAAADLPSILEGLRSQTQLTIKQLNERYYTVFKSSTVDICGEVLDNYMSLGIPGASVEVLGGSLAQVTDSEGKFSFTNVPRKAVIRIRHLGYKVRYINAEDLISRPCSRIPLGLSYQQLEEVVVSQFLTTGIQRKDDGSFTIKQEEFGILPGLIEPDILQTIQALPGIKSIDERVSDINIRGGTNDQNLILWDGIKMYQSGHFFGLISAFNPYLTERINIIKNGTSARYGEGVSGIISMETRNSLDQDAFGGAGFNLISGDAYAQIPLSNKLAVQFSARRSVTDFLNTPTYSQFFDRAFQDSEVVGSGAGTNTGVNRDESFYFYDFTGKVLFNPSPDHKVRLNFININNNLNYEEESRDTGLRNSSALDQTNLSFGGSLESSWSDRFKTRFNAYYTEYNLDAQNTSDGGVQELFQNNRVVETAVKAFGSFQWRPNWSWQGGYQFTEVGVTNFTDVTQPPFNSNIKGVIRTHVLFSEGIHNSENGRLKAIAGLRAHYIENLNTFSEIIVEPRVNINYKLGEDWQLQLLGEFKNQTTNQVIDLEQNFLGVEKRRWIVANTATDTLLNGAPNERPLPIVRSKQASLGLNYDKGHWFVGLEGFYKYVDGISTDTQGFQNEDQFNGEIGEYRIMGLEFLINHRNRYFSTWLSYTFNDNEYTFNNITPNVFPNNLDIRHTISFATTYMYRGFKLGVGLNYRTGRPYTQPLEGAAGINTSVFPFTIAYQSPNSGRLPDYIRADISALYDFNISANIKATAGASVINVFDKRNVLNTYYRLNRQNEIEAVESISLGLTPNVSFRVSF</sequence>
<dbReference type="InterPro" id="IPR012910">
    <property type="entry name" value="Plug_dom"/>
</dbReference>
<dbReference type="InterPro" id="IPR036942">
    <property type="entry name" value="Beta-barrel_TonB_sf"/>
</dbReference>
<organism evidence="10 11">
    <name type="scientific">Lentiprolixibacter aurantiacus</name>
    <dbReference type="NCBI Taxonomy" id="2993939"/>
    <lineage>
        <taxon>Bacteria</taxon>
        <taxon>Pseudomonadati</taxon>
        <taxon>Bacteroidota</taxon>
        <taxon>Flavobacteriia</taxon>
        <taxon>Flavobacteriales</taxon>
        <taxon>Flavobacteriaceae</taxon>
        <taxon>Lentiprolixibacter</taxon>
    </lineage>
</organism>
<evidence type="ECO:0000256" key="2">
    <source>
        <dbReference type="ARBA" id="ARBA00022448"/>
    </source>
</evidence>
<dbReference type="InterPro" id="IPR008969">
    <property type="entry name" value="CarboxyPept-like_regulatory"/>
</dbReference>
<evidence type="ECO:0000313" key="11">
    <source>
        <dbReference type="Proteomes" id="UP001207116"/>
    </source>
</evidence>
<dbReference type="Proteomes" id="UP001207116">
    <property type="component" value="Unassembled WGS sequence"/>
</dbReference>
<dbReference type="InterPro" id="IPR037066">
    <property type="entry name" value="Plug_dom_sf"/>
</dbReference>
<proteinExistence type="inferred from homology"/>
<dbReference type="GO" id="GO:0009279">
    <property type="term" value="C:cell outer membrane"/>
    <property type="evidence" value="ECO:0007669"/>
    <property type="project" value="UniProtKB-SubCell"/>
</dbReference>
<evidence type="ECO:0000256" key="1">
    <source>
        <dbReference type="ARBA" id="ARBA00004571"/>
    </source>
</evidence>
<keyword evidence="5 7" id="KW-0472">Membrane</keyword>
<evidence type="ECO:0000256" key="8">
    <source>
        <dbReference type="SAM" id="SignalP"/>
    </source>
</evidence>
<evidence type="ECO:0000313" key="10">
    <source>
        <dbReference type="EMBL" id="MCX2720646.1"/>
    </source>
</evidence>
<evidence type="ECO:0000256" key="5">
    <source>
        <dbReference type="ARBA" id="ARBA00023136"/>
    </source>
</evidence>
<keyword evidence="3 7" id="KW-1134">Transmembrane beta strand</keyword>
<protein>
    <submittedName>
        <fullName evidence="10">TonB-dependent receptor plug domain-containing protein</fullName>
    </submittedName>
</protein>
<feature type="domain" description="TonB-dependent receptor plug" evidence="9">
    <location>
        <begin position="221"/>
        <end position="297"/>
    </location>
</feature>
<keyword evidence="4 7" id="KW-0812">Transmembrane</keyword>
<evidence type="ECO:0000259" key="9">
    <source>
        <dbReference type="Pfam" id="PF07715"/>
    </source>
</evidence>
<feature type="chain" id="PRO_5041961756" evidence="8">
    <location>
        <begin position="26"/>
        <end position="862"/>
    </location>
</feature>
<dbReference type="PROSITE" id="PS52016">
    <property type="entry name" value="TONB_DEPENDENT_REC_3"/>
    <property type="match status" value="1"/>
</dbReference>
<dbReference type="SUPFAM" id="SSF56935">
    <property type="entry name" value="Porins"/>
    <property type="match status" value="1"/>
</dbReference>
<keyword evidence="10" id="KW-0675">Receptor</keyword>
<comment type="subcellular location">
    <subcellularLocation>
        <location evidence="1 7">Cell outer membrane</location>
        <topology evidence="1 7">Multi-pass membrane protein</topology>
    </subcellularLocation>
</comment>
<dbReference type="Gene3D" id="2.40.170.20">
    <property type="entry name" value="TonB-dependent receptor, beta-barrel domain"/>
    <property type="match status" value="1"/>
</dbReference>
<dbReference type="EMBL" id="JAPFQP010000004">
    <property type="protein sequence ID" value="MCX2720646.1"/>
    <property type="molecule type" value="Genomic_DNA"/>
</dbReference>
<dbReference type="AlphaFoldDB" id="A0AAE3SPW4"/>
<comment type="caution">
    <text evidence="10">The sequence shown here is derived from an EMBL/GenBank/DDBJ whole genome shotgun (WGS) entry which is preliminary data.</text>
</comment>
<dbReference type="InterPro" id="IPR039426">
    <property type="entry name" value="TonB-dep_rcpt-like"/>
</dbReference>
<evidence type="ECO:0000256" key="4">
    <source>
        <dbReference type="ARBA" id="ARBA00022692"/>
    </source>
</evidence>
<feature type="signal peptide" evidence="8">
    <location>
        <begin position="1"/>
        <end position="25"/>
    </location>
</feature>
<evidence type="ECO:0000256" key="6">
    <source>
        <dbReference type="ARBA" id="ARBA00023237"/>
    </source>
</evidence>
<name>A0AAE3SPW4_9FLAO</name>
<evidence type="ECO:0000256" key="3">
    <source>
        <dbReference type="ARBA" id="ARBA00022452"/>
    </source>
</evidence>
<dbReference type="RefSeq" id="WP_266015119.1">
    <property type="nucleotide sequence ID" value="NZ_JAPFQP010000004.1"/>
</dbReference>
<dbReference type="Gene3D" id="2.170.130.10">
    <property type="entry name" value="TonB-dependent receptor, plug domain"/>
    <property type="match status" value="1"/>
</dbReference>
<comment type="similarity">
    <text evidence="7">Belongs to the TonB-dependent receptor family.</text>
</comment>
<dbReference type="Gene3D" id="2.60.40.1120">
    <property type="entry name" value="Carboxypeptidase-like, regulatory domain"/>
    <property type="match status" value="1"/>
</dbReference>
<reference evidence="10" key="1">
    <citation type="submission" date="2022-11" db="EMBL/GenBank/DDBJ databases">
        <title>The characterization of three novel Bacteroidetes species and genomic analysis of their roles in tidal elemental geochemical cycles.</title>
        <authorList>
            <person name="Ma K.-J."/>
        </authorList>
    </citation>
    <scope>NUCLEOTIDE SEQUENCE</scope>
    <source>
        <strain evidence="10">M415</strain>
    </source>
</reference>